<accession>A0ABR7LJE8</accession>
<reference evidence="2 3" key="1">
    <citation type="submission" date="2020-06" db="EMBL/GenBank/DDBJ databases">
        <title>Actinomadura xiongansis sp. nov., isolated from soil of Baiyangdian.</title>
        <authorList>
            <person name="Zhang X."/>
        </authorList>
    </citation>
    <scope>NUCLEOTIDE SEQUENCE [LARGE SCALE GENOMIC DNA]</scope>
    <source>
        <strain evidence="2 3">HBUM206468</strain>
    </source>
</reference>
<keyword evidence="3" id="KW-1185">Reference proteome</keyword>
<comment type="caution">
    <text evidence="2">The sequence shown here is derived from an EMBL/GenBank/DDBJ whole genome shotgun (WGS) entry which is preliminary data.</text>
</comment>
<feature type="domain" description="ATP-grasp" evidence="1">
    <location>
        <begin position="82"/>
        <end position="240"/>
    </location>
</feature>
<sequence length="268" mass="29339">MPTLVLSPRYTSDSRDLRVAAVGAGWSVERLGGWRPPDRLRGRDVVLYGEPLFVEVIAAELGRALIDAPFDWLLGLPERHRRRAIELTTMGHARTLRNPVFVKPADGRKGFEATVYGPDAELPPTNAQPDDTAVLTAEPVVWEVEFRCFVLDGRLATMSPYLREGGFTLTEDGTWHAEPDDVQQAAAYAKELLGDADVPMPPAIVIDIGRVRGRGWAVIEANSAWGAGIYGCEPARVLDVLARACVPRERVAPADAPWVLDPVEVTGR</sequence>
<proteinExistence type="predicted"/>
<evidence type="ECO:0000259" key="1">
    <source>
        <dbReference type="Pfam" id="PF18299"/>
    </source>
</evidence>
<dbReference type="SUPFAM" id="SSF56059">
    <property type="entry name" value="Glutathione synthetase ATP-binding domain-like"/>
    <property type="match status" value="1"/>
</dbReference>
<evidence type="ECO:0000313" key="2">
    <source>
        <dbReference type="EMBL" id="MBC6464974.1"/>
    </source>
</evidence>
<dbReference type="RefSeq" id="WP_187242001.1">
    <property type="nucleotide sequence ID" value="NZ_BAAAOK010000017.1"/>
</dbReference>
<organism evidence="2 3">
    <name type="scientific">Actinomadura alba</name>
    <dbReference type="NCBI Taxonomy" id="406431"/>
    <lineage>
        <taxon>Bacteria</taxon>
        <taxon>Bacillati</taxon>
        <taxon>Actinomycetota</taxon>
        <taxon>Actinomycetes</taxon>
        <taxon>Streptosporangiales</taxon>
        <taxon>Thermomonosporaceae</taxon>
        <taxon>Actinomadura</taxon>
    </lineage>
</organism>
<gene>
    <name evidence="2" type="ORF">HKK74_05620</name>
</gene>
<dbReference type="InterPro" id="IPR041261">
    <property type="entry name" value="R2K_2"/>
</dbReference>
<dbReference type="Pfam" id="PF18299">
    <property type="entry name" value="R2K_2"/>
    <property type="match status" value="1"/>
</dbReference>
<protein>
    <submittedName>
        <fullName evidence="2">ATP-grasp domain-containing protein</fullName>
    </submittedName>
</protein>
<name>A0ABR7LJE8_9ACTN</name>
<dbReference type="Proteomes" id="UP000805614">
    <property type="component" value="Unassembled WGS sequence"/>
</dbReference>
<dbReference type="EMBL" id="JABVEC010000003">
    <property type="protein sequence ID" value="MBC6464974.1"/>
    <property type="molecule type" value="Genomic_DNA"/>
</dbReference>
<evidence type="ECO:0000313" key="3">
    <source>
        <dbReference type="Proteomes" id="UP000805614"/>
    </source>
</evidence>